<evidence type="ECO:0000313" key="2">
    <source>
        <dbReference type="EMBL" id="AEV68928.1"/>
    </source>
</evidence>
<reference evidence="2 3" key="2">
    <citation type="journal article" date="2012" name="Stand. Genomic Sci.">
        <title>Complete Genome Sequence of Clostridium clariflavum DSM 19732.</title>
        <authorList>
            <person name="Izquierdo J.A."/>
            <person name="Goodwin L."/>
            <person name="Davenport K.W."/>
            <person name="Teshima H."/>
            <person name="Bruce D."/>
            <person name="Detter C."/>
            <person name="Tapia R."/>
            <person name="Han S."/>
            <person name="Land M."/>
            <person name="Hauser L."/>
            <person name="Jeffries C.D."/>
            <person name="Han J."/>
            <person name="Pitluck S."/>
            <person name="Nolan M."/>
            <person name="Chen A."/>
            <person name="Huntemann M."/>
            <person name="Mavromatis K."/>
            <person name="Mikhailova N."/>
            <person name="Liolios K."/>
            <person name="Woyke T."/>
            <person name="Lynd L.R."/>
        </authorList>
    </citation>
    <scope>NUCLEOTIDE SEQUENCE [LARGE SCALE GENOMIC DNA]</scope>
    <source>
        <strain evidence="3">DSM 19732 / NBRC 101661 / EBR45</strain>
    </source>
</reference>
<dbReference type="InterPro" id="IPR020941">
    <property type="entry name" value="SUFU-like_domain"/>
</dbReference>
<reference evidence="3" key="1">
    <citation type="submission" date="2011-12" db="EMBL/GenBank/DDBJ databases">
        <title>Complete sequence of Clostridium clariflavum DSM 19732.</title>
        <authorList>
            <consortium name="US DOE Joint Genome Institute"/>
            <person name="Lucas S."/>
            <person name="Han J."/>
            <person name="Lapidus A."/>
            <person name="Cheng J.-F."/>
            <person name="Goodwin L."/>
            <person name="Pitluck S."/>
            <person name="Peters L."/>
            <person name="Teshima H."/>
            <person name="Detter J.C."/>
            <person name="Han C."/>
            <person name="Tapia R."/>
            <person name="Land M."/>
            <person name="Hauser L."/>
            <person name="Kyrpides N."/>
            <person name="Ivanova N."/>
            <person name="Pagani I."/>
            <person name="Kitzmiller T."/>
            <person name="Lynd L."/>
            <person name="Izquierdo J."/>
            <person name="Woyke T."/>
        </authorList>
    </citation>
    <scope>NUCLEOTIDE SEQUENCE [LARGE SCALE GENOMIC DNA]</scope>
    <source>
        <strain evidence="3">DSM 19732 / NBRC 101661 / EBR45</strain>
    </source>
</reference>
<name>G8LYF9_ACECE</name>
<dbReference type="KEGG" id="ccl:Clocl_2345"/>
<evidence type="ECO:0000313" key="3">
    <source>
        <dbReference type="Proteomes" id="UP000005435"/>
    </source>
</evidence>
<organism evidence="2 3">
    <name type="scientific">Acetivibrio clariflavus (strain DSM 19732 / NBRC 101661 / EBR45)</name>
    <name type="common">Clostridium clariflavum</name>
    <dbReference type="NCBI Taxonomy" id="720554"/>
    <lineage>
        <taxon>Bacteria</taxon>
        <taxon>Bacillati</taxon>
        <taxon>Bacillota</taxon>
        <taxon>Clostridia</taxon>
        <taxon>Eubacteriales</taxon>
        <taxon>Oscillospiraceae</taxon>
        <taxon>Acetivibrio</taxon>
    </lineage>
</organism>
<keyword evidence="3" id="KW-1185">Reference proteome</keyword>
<dbReference type="InterPro" id="IPR037181">
    <property type="entry name" value="SUFU_N"/>
</dbReference>
<evidence type="ECO:0000259" key="1">
    <source>
        <dbReference type="Pfam" id="PF05076"/>
    </source>
</evidence>
<sequence length="217" mass="25735">MGWKPPVFNSAESELLLKHIERYIGKPSYAYHEIFSDTVHIDIYHIEPSEERNYHTFVTMGMSSMPMNVPKGQEEWKFSELMICLPADWKVSDKELKDNRNYWPLGLLKMLARFPHEYGTWLSWGHTMPNGEPPQHYADNTKFCGIILLPPILVNEEFIKLKVNRNKTINFFAVIPLYKEEIDYKLEHGYNSFIEKYAEFDMDELIRLNRKNFGLEH</sequence>
<dbReference type="SUPFAM" id="SSF103359">
    <property type="entry name" value="Suppressor of Fused, N-terminal domain"/>
    <property type="match status" value="1"/>
</dbReference>
<proteinExistence type="predicted"/>
<dbReference type="AlphaFoldDB" id="G8LYF9"/>
<gene>
    <name evidence="2" type="ordered locus">Clocl_2345</name>
</gene>
<dbReference type="STRING" id="720554.Clocl_2345"/>
<feature type="domain" description="Suppressor of fused-like" evidence="1">
    <location>
        <begin position="38"/>
        <end position="211"/>
    </location>
</feature>
<dbReference type="HOGENOM" id="CLU_082045_0_0_9"/>
<accession>G8LYF9</accession>
<dbReference type="Proteomes" id="UP000005435">
    <property type="component" value="Chromosome"/>
</dbReference>
<protein>
    <submittedName>
        <fullName evidence="2">Suppressor of fused protein (SUFU)</fullName>
    </submittedName>
</protein>
<dbReference type="eggNOG" id="COG4859">
    <property type="taxonomic scope" value="Bacteria"/>
</dbReference>
<dbReference type="EMBL" id="CP003065">
    <property type="protein sequence ID" value="AEV68928.1"/>
    <property type="molecule type" value="Genomic_DNA"/>
</dbReference>
<dbReference type="Pfam" id="PF05076">
    <property type="entry name" value="SUFU"/>
    <property type="match status" value="1"/>
</dbReference>